<dbReference type="AlphaFoldDB" id="A0A974PMT7"/>
<keyword evidence="1" id="KW-0812">Transmembrane</keyword>
<keyword evidence="1" id="KW-0472">Membrane</keyword>
<dbReference type="EMBL" id="CP063362">
    <property type="protein sequence ID" value="QRG06450.1"/>
    <property type="molecule type" value="Genomic_DNA"/>
</dbReference>
<keyword evidence="3" id="KW-1185">Reference proteome</keyword>
<sequence>MNFDQLVRNLRILLRTNIIIAEIHLRHVAARAGLFAFAALVASFGVVMLGVALFLALEQSLGPMWAAVVVGGGGLVLALVVALVGANLKPSRELGLANQVNQSALDAVSADLKATSSGLTQFASFAAVPNLVLPVLTFLLKAFRRPRA</sequence>
<dbReference type="KEGG" id="xdi:EZH22_26480"/>
<dbReference type="RefSeq" id="WP_203193359.1">
    <property type="nucleotide sequence ID" value="NZ_CP063362.1"/>
</dbReference>
<accession>A0A974PMT7</accession>
<reference evidence="2 3" key="1">
    <citation type="submission" date="2020-10" db="EMBL/GenBank/DDBJ databases">
        <title>Degradation of 1,4-Dioxane by Xanthobacter sp. YN2, via a Novel Group-2 Soluble Di-Iron Monooxygenase.</title>
        <authorList>
            <person name="Ma F."/>
            <person name="Wang Y."/>
            <person name="Yang J."/>
            <person name="Guo H."/>
            <person name="Su D."/>
            <person name="Yu L."/>
        </authorList>
    </citation>
    <scope>NUCLEOTIDE SEQUENCE [LARGE SCALE GENOMIC DNA]</scope>
    <source>
        <strain evidence="2 3">YN2</strain>
    </source>
</reference>
<protein>
    <submittedName>
        <fullName evidence="2">Phage holin family protein</fullName>
    </submittedName>
</protein>
<evidence type="ECO:0000313" key="2">
    <source>
        <dbReference type="EMBL" id="QRG06450.1"/>
    </source>
</evidence>
<evidence type="ECO:0000313" key="3">
    <source>
        <dbReference type="Proteomes" id="UP000596427"/>
    </source>
</evidence>
<name>A0A974PMT7_9HYPH</name>
<proteinExistence type="predicted"/>
<dbReference type="Pfam" id="PF07332">
    <property type="entry name" value="Phage_holin_3_6"/>
    <property type="match status" value="1"/>
</dbReference>
<evidence type="ECO:0000256" key="1">
    <source>
        <dbReference type="SAM" id="Phobius"/>
    </source>
</evidence>
<organism evidence="2 3">
    <name type="scientific">Xanthobacter dioxanivorans</name>
    <dbReference type="NCBI Taxonomy" id="2528964"/>
    <lineage>
        <taxon>Bacteria</taxon>
        <taxon>Pseudomonadati</taxon>
        <taxon>Pseudomonadota</taxon>
        <taxon>Alphaproteobacteria</taxon>
        <taxon>Hyphomicrobiales</taxon>
        <taxon>Xanthobacteraceae</taxon>
        <taxon>Xanthobacter</taxon>
    </lineage>
</organism>
<feature type="transmembrane region" description="Helical" evidence="1">
    <location>
        <begin position="122"/>
        <end position="143"/>
    </location>
</feature>
<dbReference type="Proteomes" id="UP000596427">
    <property type="component" value="Chromosome"/>
</dbReference>
<feature type="transmembrane region" description="Helical" evidence="1">
    <location>
        <begin position="64"/>
        <end position="86"/>
    </location>
</feature>
<keyword evidence="1" id="KW-1133">Transmembrane helix</keyword>
<dbReference type="InterPro" id="IPR009937">
    <property type="entry name" value="Phage_holin_3_6"/>
</dbReference>
<feature type="transmembrane region" description="Helical" evidence="1">
    <location>
        <begin position="35"/>
        <end position="57"/>
    </location>
</feature>
<gene>
    <name evidence="2" type="ORF">EZH22_26480</name>
</gene>